<dbReference type="RefSeq" id="XP_013779068.2">
    <property type="nucleotide sequence ID" value="XM_013923614.2"/>
</dbReference>
<dbReference type="PANTHER" id="PTHR43201:SF5">
    <property type="entry name" value="MEDIUM-CHAIN ACYL-COA LIGASE ACSF2, MITOCHONDRIAL"/>
    <property type="match status" value="1"/>
</dbReference>
<evidence type="ECO:0000256" key="5">
    <source>
        <dbReference type="ARBA" id="ARBA00047319"/>
    </source>
</evidence>
<accession>A0ABM1BC72</accession>
<organism evidence="9 10">
    <name type="scientific">Limulus polyphemus</name>
    <name type="common">Atlantic horseshoe crab</name>
    <dbReference type="NCBI Taxonomy" id="6850"/>
    <lineage>
        <taxon>Eukaryota</taxon>
        <taxon>Metazoa</taxon>
        <taxon>Ecdysozoa</taxon>
        <taxon>Arthropoda</taxon>
        <taxon>Chelicerata</taxon>
        <taxon>Merostomata</taxon>
        <taxon>Xiphosura</taxon>
        <taxon>Limulidae</taxon>
        <taxon>Limulus</taxon>
    </lineage>
</organism>
<evidence type="ECO:0000256" key="2">
    <source>
        <dbReference type="ARBA" id="ARBA00022598"/>
    </source>
</evidence>
<gene>
    <name evidence="10" type="primary">LOC106463567</name>
</gene>
<dbReference type="GeneID" id="106463567"/>
<proteinExistence type="inferred from homology"/>
<dbReference type="Gene3D" id="3.40.50.980">
    <property type="match status" value="2"/>
</dbReference>
<dbReference type="PANTHER" id="PTHR43201">
    <property type="entry name" value="ACYL-COA SYNTHETASE"/>
    <property type="match status" value="1"/>
</dbReference>
<dbReference type="Proteomes" id="UP000694941">
    <property type="component" value="Unplaced"/>
</dbReference>
<dbReference type="InterPro" id="IPR045851">
    <property type="entry name" value="AMP-bd_C_sf"/>
</dbReference>
<evidence type="ECO:0000313" key="10">
    <source>
        <dbReference type="RefSeq" id="XP_013779068.2"/>
    </source>
</evidence>
<dbReference type="Pfam" id="PF13193">
    <property type="entry name" value="AMP-binding_C"/>
    <property type="match status" value="1"/>
</dbReference>
<dbReference type="Pfam" id="PF00501">
    <property type="entry name" value="AMP-binding"/>
    <property type="match status" value="1"/>
</dbReference>
<comment type="similarity">
    <text evidence="1">Belongs to the ATP-dependent AMP-binding enzyme family.</text>
</comment>
<dbReference type="Gene3D" id="3.30.300.30">
    <property type="match status" value="1"/>
</dbReference>
<evidence type="ECO:0000313" key="9">
    <source>
        <dbReference type="Proteomes" id="UP000694941"/>
    </source>
</evidence>
<evidence type="ECO:0000256" key="6">
    <source>
        <dbReference type="ARBA" id="ARBA00048277"/>
    </source>
</evidence>
<comment type="catalytic activity">
    <reaction evidence="6">
        <text>a medium-chain fatty acid + ATP + CoA = a medium-chain fatty acyl-CoA + AMP + diphosphate</text>
        <dbReference type="Rhea" id="RHEA:48340"/>
        <dbReference type="ChEBI" id="CHEBI:30616"/>
        <dbReference type="ChEBI" id="CHEBI:33019"/>
        <dbReference type="ChEBI" id="CHEBI:57287"/>
        <dbReference type="ChEBI" id="CHEBI:59558"/>
        <dbReference type="ChEBI" id="CHEBI:90546"/>
        <dbReference type="ChEBI" id="CHEBI:456215"/>
        <dbReference type="EC" id="6.2.1.2"/>
    </reaction>
</comment>
<keyword evidence="2" id="KW-0436">Ligase</keyword>
<feature type="domain" description="AMP-binding enzyme C-terminal" evidence="8">
    <location>
        <begin position="258"/>
        <end position="310"/>
    </location>
</feature>
<comment type="function">
    <text evidence="3">Acyl-CoA synthases catalyze the initial reaction in fatty acid metabolism, by forming a thioester with CoA. Has some preference toward medium-chain substrates. Plays a role in adipocyte differentiation.</text>
</comment>
<evidence type="ECO:0000256" key="1">
    <source>
        <dbReference type="ARBA" id="ARBA00006432"/>
    </source>
</evidence>
<feature type="domain" description="AMP-dependent synthetase/ligase" evidence="7">
    <location>
        <begin position="3"/>
        <end position="207"/>
    </location>
</feature>
<reference evidence="10" key="1">
    <citation type="submission" date="2025-08" db="UniProtKB">
        <authorList>
            <consortium name="RefSeq"/>
        </authorList>
    </citation>
    <scope>IDENTIFICATION</scope>
    <source>
        <tissue evidence="10">Muscle</tissue>
    </source>
</reference>
<protein>
    <recommendedName>
        <fullName evidence="4">Medium-chain acyl-CoA ligase ACSF2, mitochondrial</fullName>
    </recommendedName>
</protein>
<name>A0ABM1BC72_LIMPO</name>
<dbReference type="SUPFAM" id="SSF56801">
    <property type="entry name" value="Acetyl-CoA synthetase-like"/>
    <property type="match status" value="1"/>
</dbReference>
<evidence type="ECO:0000259" key="8">
    <source>
        <dbReference type="Pfam" id="PF13193"/>
    </source>
</evidence>
<dbReference type="InterPro" id="IPR000873">
    <property type="entry name" value="AMP-dep_synth/lig_dom"/>
</dbReference>
<dbReference type="Gene3D" id="2.30.38.10">
    <property type="entry name" value="Luciferase, Domain 3"/>
    <property type="match status" value="1"/>
</dbReference>
<comment type="catalytic activity">
    <reaction evidence="5">
        <text>octanoate + ATP + CoA = octanoyl-CoA + AMP + diphosphate</text>
        <dbReference type="Rhea" id="RHEA:33631"/>
        <dbReference type="ChEBI" id="CHEBI:25646"/>
        <dbReference type="ChEBI" id="CHEBI:30616"/>
        <dbReference type="ChEBI" id="CHEBI:33019"/>
        <dbReference type="ChEBI" id="CHEBI:57287"/>
        <dbReference type="ChEBI" id="CHEBI:57386"/>
        <dbReference type="ChEBI" id="CHEBI:456215"/>
    </reaction>
</comment>
<evidence type="ECO:0000256" key="3">
    <source>
        <dbReference type="ARBA" id="ARBA00037247"/>
    </source>
</evidence>
<sequence length="316" mass="34680">FQGTTGKPKAATLSHFNFINNAVVLSNRVIIPGVKPVDCVPIPLFHAFGCVGGVIATIIHRKLAVFPSPFFDPLATLKAIEKERCSLVMGTPTMFIDIVNHPDVNKFDLTSLQGAIIGAAPCPVELCKEIEQKLGVTNIINAYGSTENSPGSCSTRPGERQDKKYHTVGTPLDHVEVKIVDKDGRIVPVNKEGELCTRGHITFLGYWGDKEKTKEVLNDARWYHTGDIAVMDEDGYVSIIGRIKDMIIRGGENIYPREVEEFLHGHPDVAEAQVVGVPDPRMGEEACAWVKLKGGSTLRETELRDYCKGNVSIVFI</sequence>
<evidence type="ECO:0000259" key="7">
    <source>
        <dbReference type="Pfam" id="PF00501"/>
    </source>
</evidence>
<feature type="non-terminal residue" evidence="10">
    <location>
        <position position="1"/>
    </location>
</feature>
<evidence type="ECO:0000256" key="4">
    <source>
        <dbReference type="ARBA" id="ARBA00039638"/>
    </source>
</evidence>
<dbReference type="InterPro" id="IPR025110">
    <property type="entry name" value="AMP-bd_C"/>
</dbReference>
<keyword evidence="9" id="KW-1185">Reference proteome</keyword>